<evidence type="ECO:0000256" key="5">
    <source>
        <dbReference type="SAM" id="MobiDB-lite"/>
    </source>
</evidence>
<gene>
    <name evidence="8" type="ORF">PCOR1329_LOCUS59118</name>
</gene>
<dbReference type="Pfam" id="PF07690">
    <property type="entry name" value="MFS_1"/>
    <property type="match status" value="1"/>
</dbReference>
<dbReference type="EMBL" id="CAUYUJ010017360">
    <property type="protein sequence ID" value="CAK0874127.1"/>
    <property type="molecule type" value="Genomic_DNA"/>
</dbReference>
<feature type="transmembrane region" description="Helical" evidence="6">
    <location>
        <begin position="179"/>
        <end position="203"/>
    </location>
</feature>
<comment type="caution">
    <text evidence="8">The sequence shown here is derived from an EMBL/GenBank/DDBJ whole genome shotgun (WGS) entry which is preliminary data.</text>
</comment>
<feature type="transmembrane region" description="Helical" evidence="6">
    <location>
        <begin position="114"/>
        <end position="132"/>
    </location>
</feature>
<dbReference type="PROSITE" id="PS00216">
    <property type="entry name" value="SUGAR_TRANSPORT_1"/>
    <property type="match status" value="1"/>
</dbReference>
<dbReference type="Gene3D" id="1.20.1250.20">
    <property type="entry name" value="MFS general substrate transporter like domains"/>
    <property type="match status" value="1"/>
</dbReference>
<dbReference type="PANTHER" id="PTHR23507">
    <property type="entry name" value="ZGC:174356"/>
    <property type="match status" value="1"/>
</dbReference>
<feature type="transmembrane region" description="Helical" evidence="6">
    <location>
        <begin position="298"/>
        <end position="318"/>
    </location>
</feature>
<dbReference type="SUPFAM" id="SSF103473">
    <property type="entry name" value="MFS general substrate transporter"/>
    <property type="match status" value="1"/>
</dbReference>
<keyword evidence="3 6" id="KW-1133">Transmembrane helix</keyword>
<feature type="region of interest" description="Disordered" evidence="5">
    <location>
        <begin position="491"/>
        <end position="511"/>
    </location>
</feature>
<dbReference type="InterPro" id="IPR011701">
    <property type="entry name" value="MFS"/>
</dbReference>
<dbReference type="PROSITE" id="PS50850">
    <property type="entry name" value="MFS"/>
    <property type="match status" value="1"/>
</dbReference>
<dbReference type="InterPro" id="IPR036259">
    <property type="entry name" value="MFS_trans_sf"/>
</dbReference>
<feature type="transmembrane region" description="Helical" evidence="6">
    <location>
        <begin position="243"/>
        <end position="264"/>
    </location>
</feature>
<dbReference type="InterPro" id="IPR020846">
    <property type="entry name" value="MFS_dom"/>
</dbReference>
<feature type="domain" description="Major facilitator superfamily (MFS) profile" evidence="7">
    <location>
        <begin position="68"/>
        <end position="481"/>
    </location>
</feature>
<feature type="transmembrane region" description="Helical" evidence="6">
    <location>
        <begin position="141"/>
        <end position="159"/>
    </location>
</feature>
<accession>A0ABN9VLC8</accession>
<feature type="transmembrane region" description="Helical" evidence="6">
    <location>
        <begin position="69"/>
        <end position="94"/>
    </location>
</feature>
<organism evidence="8 9">
    <name type="scientific">Prorocentrum cordatum</name>
    <dbReference type="NCBI Taxonomy" id="2364126"/>
    <lineage>
        <taxon>Eukaryota</taxon>
        <taxon>Sar</taxon>
        <taxon>Alveolata</taxon>
        <taxon>Dinophyceae</taxon>
        <taxon>Prorocentrales</taxon>
        <taxon>Prorocentraceae</taxon>
        <taxon>Prorocentrum</taxon>
    </lineage>
</organism>
<feature type="compositionally biased region" description="Low complexity" evidence="5">
    <location>
        <begin position="493"/>
        <end position="505"/>
    </location>
</feature>
<evidence type="ECO:0000256" key="4">
    <source>
        <dbReference type="ARBA" id="ARBA00023136"/>
    </source>
</evidence>
<protein>
    <recommendedName>
        <fullName evidence="7">Major facilitator superfamily (MFS) profile domain-containing protein</fullName>
    </recommendedName>
</protein>
<dbReference type="InterPro" id="IPR005829">
    <property type="entry name" value="Sugar_transporter_CS"/>
</dbReference>
<evidence type="ECO:0000259" key="7">
    <source>
        <dbReference type="PROSITE" id="PS50850"/>
    </source>
</evidence>
<feature type="transmembrane region" description="Helical" evidence="6">
    <location>
        <begin position="372"/>
        <end position="399"/>
    </location>
</feature>
<keyword evidence="2 6" id="KW-0812">Transmembrane</keyword>
<name>A0ABN9VLC8_9DINO</name>
<feature type="transmembrane region" description="Helical" evidence="6">
    <location>
        <begin position="215"/>
        <end position="237"/>
    </location>
</feature>
<sequence>MQGAWQTAVQPPPGQAAFEAPLAPHAASSPGGDGPSVSWASEDSGCSDSLDGSESSLGSSDASEAPRSIVPIVAVQFLYMVGLAMTVPVFPFIWTSTPMASGDDVRGATLHANGIFINAAAEFFSASFLGVLSDRFGRRPFLALASLGQVIDFAVAALATPRLRDMCGDTWGHLEEQPALYMVIARTLAGLLGNLTIFAKASVADLNIAESSTRNFAFLAASIGLGFIIGTPVGGILAKRFGLHVPMTIASCLNGLSIVIIWHIPEPLLAKNRRPVVWLKANPFGVLSFLRSSRFLKFFAAMALLDQFSLSLVTTLMVPYSVTVFGVDKSVVTTLVLAFGVTQLGLFALFLRRIVMTFGEIAVMQAGYIVSWASYVALAVISYMGVFPLMYVACILLGVGTISGPTQTAIASRCVGESEQGVLQAANGSLDVVGKMLASGLVSLTFKPLVHAGQPSVIWWIASLVLLPGVAIALRVLQLLPPGFREVRGGGAADWADQGGSSSDALSPRPR</sequence>
<proteinExistence type="predicted"/>
<dbReference type="Proteomes" id="UP001189429">
    <property type="component" value="Unassembled WGS sequence"/>
</dbReference>
<feature type="transmembrane region" description="Helical" evidence="6">
    <location>
        <begin position="330"/>
        <end position="351"/>
    </location>
</feature>
<evidence type="ECO:0000256" key="3">
    <source>
        <dbReference type="ARBA" id="ARBA00022989"/>
    </source>
</evidence>
<evidence type="ECO:0000313" key="8">
    <source>
        <dbReference type="EMBL" id="CAK0874127.1"/>
    </source>
</evidence>
<feature type="transmembrane region" description="Helical" evidence="6">
    <location>
        <begin position="457"/>
        <end position="477"/>
    </location>
</feature>
<evidence type="ECO:0000256" key="6">
    <source>
        <dbReference type="SAM" id="Phobius"/>
    </source>
</evidence>
<keyword evidence="4 6" id="KW-0472">Membrane</keyword>
<evidence type="ECO:0000313" key="9">
    <source>
        <dbReference type="Proteomes" id="UP001189429"/>
    </source>
</evidence>
<evidence type="ECO:0000256" key="1">
    <source>
        <dbReference type="ARBA" id="ARBA00004141"/>
    </source>
</evidence>
<feature type="region of interest" description="Disordered" evidence="5">
    <location>
        <begin position="1"/>
        <end position="63"/>
    </location>
</feature>
<feature type="compositionally biased region" description="Low complexity" evidence="5">
    <location>
        <begin position="41"/>
        <end position="63"/>
    </location>
</feature>
<keyword evidence="9" id="KW-1185">Reference proteome</keyword>
<dbReference type="PANTHER" id="PTHR23507:SF1">
    <property type="entry name" value="FI18259P1-RELATED"/>
    <property type="match status" value="1"/>
</dbReference>
<comment type="subcellular location">
    <subcellularLocation>
        <location evidence="1">Membrane</location>
        <topology evidence="1">Multi-pass membrane protein</topology>
    </subcellularLocation>
</comment>
<feature type="compositionally biased region" description="Low complexity" evidence="5">
    <location>
        <begin position="16"/>
        <end position="27"/>
    </location>
</feature>
<evidence type="ECO:0000256" key="2">
    <source>
        <dbReference type="ARBA" id="ARBA00022692"/>
    </source>
</evidence>
<reference evidence="8" key="1">
    <citation type="submission" date="2023-10" db="EMBL/GenBank/DDBJ databases">
        <authorList>
            <person name="Chen Y."/>
            <person name="Shah S."/>
            <person name="Dougan E. K."/>
            <person name="Thang M."/>
            <person name="Chan C."/>
        </authorList>
    </citation>
    <scope>NUCLEOTIDE SEQUENCE [LARGE SCALE GENOMIC DNA]</scope>
</reference>